<keyword evidence="3" id="KW-1185">Reference proteome</keyword>
<dbReference type="InterPro" id="IPR041581">
    <property type="entry name" value="Glyoxalase_6"/>
</dbReference>
<evidence type="ECO:0000313" key="3">
    <source>
        <dbReference type="Proteomes" id="UP000291822"/>
    </source>
</evidence>
<reference evidence="2 3" key="1">
    <citation type="submission" date="2019-02" db="EMBL/GenBank/DDBJ databases">
        <title>Dyella amyloliquefaciens sp. nov., isolated from forest soil.</title>
        <authorList>
            <person name="Gao Z.-H."/>
            <person name="Qiu L.-H."/>
        </authorList>
    </citation>
    <scope>NUCLEOTIDE SEQUENCE [LARGE SCALE GENOMIC DNA]</scope>
    <source>
        <strain evidence="2 3">KACC 12747</strain>
    </source>
</reference>
<comment type="caution">
    <text evidence="2">The sequence shown here is derived from an EMBL/GenBank/DDBJ whole genome shotgun (WGS) entry which is preliminary data.</text>
</comment>
<dbReference type="InterPro" id="IPR029068">
    <property type="entry name" value="Glyas_Bleomycin-R_OHBP_Dase"/>
</dbReference>
<dbReference type="Gene3D" id="3.10.180.10">
    <property type="entry name" value="2,3-Dihydroxybiphenyl 1,2-Dioxygenase, domain 1"/>
    <property type="match status" value="1"/>
</dbReference>
<evidence type="ECO:0000259" key="1">
    <source>
        <dbReference type="Pfam" id="PF18029"/>
    </source>
</evidence>
<evidence type="ECO:0000313" key="2">
    <source>
        <dbReference type="EMBL" id="TCI08977.1"/>
    </source>
</evidence>
<sequence>MANVYQSSRDVILRTRDWEQATAFYGSVLGLPVTHQSPGLIGFETGAYCLYVEQGAAHGPVFEFLVHDLASAKAQLLAAGCVIQEEQDAVPRCYLRDPYGLVFNLRARAAAG</sequence>
<dbReference type="Pfam" id="PF18029">
    <property type="entry name" value="Glyoxalase_6"/>
    <property type="match status" value="1"/>
</dbReference>
<gene>
    <name evidence="2" type="ORF">EZM97_22315</name>
</gene>
<proteinExistence type="predicted"/>
<dbReference type="EMBL" id="SJTG01000003">
    <property type="protein sequence ID" value="TCI08977.1"/>
    <property type="molecule type" value="Genomic_DNA"/>
</dbReference>
<dbReference type="AlphaFoldDB" id="A0A4R0YN57"/>
<feature type="domain" description="Glyoxalase-like" evidence="1">
    <location>
        <begin position="11"/>
        <end position="105"/>
    </location>
</feature>
<accession>A0A4R0YN57</accession>
<protein>
    <recommendedName>
        <fullName evidence="1">Glyoxalase-like domain-containing protein</fullName>
    </recommendedName>
</protein>
<dbReference type="Proteomes" id="UP000291822">
    <property type="component" value="Unassembled WGS sequence"/>
</dbReference>
<dbReference type="RefSeq" id="WP_131410926.1">
    <property type="nucleotide sequence ID" value="NZ_SJTG01000003.1"/>
</dbReference>
<organism evidence="2 3">
    <name type="scientific">Dyella soli</name>
    <dbReference type="NCBI Taxonomy" id="522319"/>
    <lineage>
        <taxon>Bacteria</taxon>
        <taxon>Pseudomonadati</taxon>
        <taxon>Pseudomonadota</taxon>
        <taxon>Gammaproteobacteria</taxon>
        <taxon>Lysobacterales</taxon>
        <taxon>Rhodanobacteraceae</taxon>
        <taxon>Dyella</taxon>
    </lineage>
</organism>
<dbReference type="SUPFAM" id="SSF54593">
    <property type="entry name" value="Glyoxalase/Bleomycin resistance protein/Dihydroxybiphenyl dioxygenase"/>
    <property type="match status" value="1"/>
</dbReference>
<name>A0A4R0YN57_9GAMM</name>